<dbReference type="PANTHER" id="PTHR10924:SF6">
    <property type="entry name" value="SOLUTE CARRIER FAMILY 49 MEMBER A3"/>
    <property type="match status" value="1"/>
</dbReference>
<dbReference type="SUPFAM" id="SSF103473">
    <property type="entry name" value="MFS general substrate transporter"/>
    <property type="match status" value="1"/>
</dbReference>
<feature type="transmembrane region" description="Helical" evidence="5">
    <location>
        <begin position="249"/>
        <end position="273"/>
    </location>
</feature>
<dbReference type="Proteomes" id="UP000009168">
    <property type="component" value="Unassembled WGS sequence"/>
</dbReference>
<dbReference type="RefSeq" id="XP_001031615.2">
    <property type="nucleotide sequence ID" value="XM_001031615.3"/>
</dbReference>
<evidence type="ECO:0000256" key="4">
    <source>
        <dbReference type="ARBA" id="ARBA00023136"/>
    </source>
</evidence>
<evidence type="ECO:0000313" key="7">
    <source>
        <dbReference type="Proteomes" id="UP000009168"/>
    </source>
</evidence>
<feature type="transmembrane region" description="Helical" evidence="5">
    <location>
        <begin position="285"/>
        <end position="306"/>
    </location>
</feature>
<name>I7LSZ4_TETTS</name>
<dbReference type="eggNOG" id="KOG2563">
    <property type="taxonomic scope" value="Eukaryota"/>
</dbReference>
<keyword evidence="7" id="KW-1185">Reference proteome</keyword>
<dbReference type="InParanoid" id="I7LSZ4"/>
<keyword evidence="3 5" id="KW-1133">Transmembrane helix</keyword>
<evidence type="ECO:0000256" key="5">
    <source>
        <dbReference type="SAM" id="Phobius"/>
    </source>
</evidence>
<dbReference type="GO" id="GO:0022857">
    <property type="term" value="F:transmembrane transporter activity"/>
    <property type="evidence" value="ECO:0007669"/>
    <property type="project" value="InterPro"/>
</dbReference>
<feature type="transmembrane region" description="Helical" evidence="5">
    <location>
        <begin position="67"/>
        <end position="84"/>
    </location>
</feature>
<evidence type="ECO:0000256" key="1">
    <source>
        <dbReference type="ARBA" id="ARBA00004141"/>
    </source>
</evidence>
<dbReference type="GeneID" id="7823687"/>
<feature type="transmembrane region" description="Helical" evidence="5">
    <location>
        <begin position="313"/>
        <end position="332"/>
    </location>
</feature>
<feature type="transmembrane region" description="Helical" evidence="5">
    <location>
        <begin position="405"/>
        <end position="427"/>
    </location>
</feature>
<feature type="transmembrane region" description="Helical" evidence="5">
    <location>
        <begin position="378"/>
        <end position="399"/>
    </location>
</feature>
<dbReference type="OMA" id="TRPGNIF"/>
<evidence type="ECO:0000256" key="3">
    <source>
        <dbReference type="ARBA" id="ARBA00022989"/>
    </source>
</evidence>
<protein>
    <submittedName>
        <fullName evidence="6">MFS transporter</fullName>
    </submittedName>
</protein>
<dbReference type="EMBL" id="GG662514">
    <property type="protein sequence ID" value="EAR83952.2"/>
    <property type="molecule type" value="Genomic_DNA"/>
</dbReference>
<feature type="transmembrane region" description="Helical" evidence="5">
    <location>
        <begin position="338"/>
        <end position="358"/>
    </location>
</feature>
<dbReference type="PANTHER" id="PTHR10924">
    <property type="entry name" value="MAJOR FACILITATOR SUPERFAMILY PROTEIN-RELATED"/>
    <property type="match status" value="1"/>
</dbReference>
<evidence type="ECO:0000256" key="2">
    <source>
        <dbReference type="ARBA" id="ARBA00022692"/>
    </source>
</evidence>
<keyword evidence="2 5" id="KW-0812">Transmembrane</keyword>
<accession>I7LSZ4</accession>
<dbReference type="AlphaFoldDB" id="I7LSZ4"/>
<feature type="transmembrane region" description="Helical" evidence="5">
    <location>
        <begin position="161"/>
        <end position="182"/>
    </location>
</feature>
<dbReference type="Gene3D" id="1.20.1250.20">
    <property type="entry name" value="MFS general substrate transporter like domains"/>
    <property type="match status" value="2"/>
</dbReference>
<organism evidence="6 7">
    <name type="scientific">Tetrahymena thermophila (strain SB210)</name>
    <dbReference type="NCBI Taxonomy" id="312017"/>
    <lineage>
        <taxon>Eukaryota</taxon>
        <taxon>Sar</taxon>
        <taxon>Alveolata</taxon>
        <taxon>Ciliophora</taxon>
        <taxon>Intramacronucleata</taxon>
        <taxon>Oligohymenophorea</taxon>
        <taxon>Hymenostomatida</taxon>
        <taxon>Tetrahymenina</taxon>
        <taxon>Tetrahymenidae</taxon>
        <taxon>Tetrahymena</taxon>
    </lineage>
</organism>
<keyword evidence="4 5" id="KW-0472">Membrane</keyword>
<dbReference type="KEGG" id="tet:TTHERM_00773620"/>
<feature type="transmembrane region" description="Helical" evidence="5">
    <location>
        <begin position="96"/>
        <end position="116"/>
    </location>
</feature>
<feature type="transmembrane region" description="Helical" evidence="5">
    <location>
        <begin position="32"/>
        <end position="55"/>
    </location>
</feature>
<proteinExistence type="predicted"/>
<dbReference type="HOGENOM" id="CLU_023132_4_2_1"/>
<feature type="transmembrane region" description="Helical" evidence="5">
    <location>
        <begin position="122"/>
        <end position="140"/>
    </location>
</feature>
<dbReference type="GO" id="GO:0016020">
    <property type="term" value="C:membrane"/>
    <property type="evidence" value="ECO:0007669"/>
    <property type="project" value="UniProtKB-SubCell"/>
</dbReference>
<dbReference type="OrthoDB" id="312103at2759"/>
<dbReference type="InterPro" id="IPR011701">
    <property type="entry name" value="MFS"/>
</dbReference>
<evidence type="ECO:0000313" key="6">
    <source>
        <dbReference type="EMBL" id="EAR83952.2"/>
    </source>
</evidence>
<comment type="subcellular location">
    <subcellularLocation>
        <location evidence="1">Membrane</location>
        <topology evidence="1">Multi-pass membrane protein</topology>
    </subcellularLocation>
</comment>
<reference evidence="7" key="1">
    <citation type="journal article" date="2006" name="PLoS Biol.">
        <title>Macronuclear genome sequence of the ciliate Tetrahymena thermophila, a model eukaryote.</title>
        <authorList>
            <person name="Eisen J.A."/>
            <person name="Coyne R.S."/>
            <person name="Wu M."/>
            <person name="Wu D."/>
            <person name="Thiagarajan M."/>
            <person name="Wortman J.R."/>
            <person name="Badger J.H."/>
            <person name="Ren Q."/>
            <person name="Amedeo P."/>
            <person name="Jones K.M."/>
            <person name="Tallon L.J."/>
            <person name="Delcher A.L."/>
            <person name="Salzberg S.L."/>
            <person name="Silva J.C."/>
            <person name="Haas B.J."/>
            <person name="Majoros W.H."/>
            <person name="Farzad M."/>
            <person name="Carlton J.M."/>
            <person name="Smith R.K. Jr."/>
            <person name="Garg J."/>
            <person name="Pearlman R.E."/>
            <person name="Karrer K.M."/>
            <person name="Sun L."/>
            <person name="Manning G."/>
            <person name="Elde N.C."/>
            <person name="Turkewitz A.P."/>
            <person name="Asai D.J."/>
            <person name="Wilkes D.E."/>
            <person name="Wang Y."/>
            <person name="Cai H."/>
            <person name="Collins K."/>
            <person name="Stewart B.A."/>
            <person name="Lee S.R."/>
            <person name="Wilamowska K."/>
            <person name="Weinberg Z."/>
            <person name="Ruzzo W.L."/>
            <person name="Wloga D."/>
            <person name="Gaertig J."/>
            <person name="Frankel J."/>
            <person name="Tsao C.-C."/>
            <person name="Gorovsky M.A."/>
            <person name="Keeling P.J."/>
            <person name="Waller R.F."/>
            <person name="Patron N.J."/>
            <person name="Cherry J.M."/>
            <person name="Stover N.A."/>
            <person name="Krieger C.J."/>
            <person name="del Toro C."/>
            <person name="Ryder H.F."/>
            <person name="Williamson S.C."/>
            <person name="Barbeau R.A."/>
            <person name="Hamilton E.P."/>
            <person name="Orias E."/>
        </authorList>
    </citation>
    <scope>NUCLEOTIDE SEQUENCE [LARGE SCALE GENOMIC DNA]</scope>
    <source>
        <strain evidence="7">SB210</strain>
    </source>
</reference>
<feature type="transmembrane region" description="Helical" evidence="5">
    <location>
        <begin position="194"/>
        <end position="216"/>
    </location>
</feature>
<gene>
    <name evidence="6" type="ORF">TTHERM_00773620</name>
</gene>
<dbReference type="Pfam" id="PF07690">
    <property type="entry name" value="MFS_1"/>
    <property type="match status" value="1"/>
</dbReference>
<dbReference type="InterPro" id="IPR049680">
    <property type="entry name" value="FLVCR1-2_SLC49-like"/>
</dbReference>
<dbReference type="InterPro" id="IPR036259">
    <property type="entry name" value="MFS_trans_sf"/>
</dbReference>
<sequence>MITTETKIQPVSQEVLKQTQNEEEFRDYPYRWWIVVLFCFPNMMNGIEWITFSSISSQVQQAYDQTQFVVTLTSLVWMIIYVFINFPSNYILSDKGLKIGVFTGIFFTILGAWVRLLINESFGWAILGQIFGAIGQPFILNAPAQIASVWFKPKQRQMATAILSLINIIGVGIGFLFPSFIVSSTYSNDTRNQIYDLMLVQAIVITACCIPSVIFFREKPPTPPSHAANTEKTTFRESMPKLIKDKDFLYLYISFGCILGNFNSIATLINFYLEKFSYTTDETSYVGAIFIVSGLIGSAIITSIVEKNHRYKFVMIVTSVISIFCYSFMMGVLPIENFGLQCFAFFLYGFFATPLIPISLEFACEITFPISETISSGLIYKSGQLFGVLHIIISAQAIGVDSQNNVYICLGIGLIIQIIGLICIALVNENLKRKHEEKKQSEQKIKLTEYPQSIQLVQENSSKQTSSNN</sequence>